<accession>A0A481YTT8</accession>
<proteinExistence type="predicted"/>
<gene>
    <name evidence="1" type="ORF">LCMAC102_01420</name>
</gene>
<reference evidence="1" key="1">
    <citation type="journal article" date="2019" name="MBio">
        <title>Virus Genomes from Deep Sea Sediments Expand the Ocean Megavirome and Support Independent Origins of Viral Gigantism.</title>
        <authorList>
            <person name="Backstrom D."/>
            <person name="Yutin N."/>
            <person name="Jorgensen S.L."/>
            <person name="Dharamshi J."/>
            <person name="Homa F."/>
            <person name="Zaremba-Niedwiedzka K."/>
            <person name="Spang A."/>
            <person name="Wolf Y.I."/>
            <person name="Koonin E.V."/>
            <person name="Ettema T.J."/>
        </authorList>
    </citation>
    <scope>NUCLEOTIDE SEQUENCE</scope>
</reference>
<protein>
    <submittedName>
        <fullName evidence="1">Uncharacterized protein</fullName>
    </submittedName>
</protein>
<organism evidence="1">
    <name type="scientific">Marseillevirus LCMAC102</name>
    <dbReference type="NCBI Taxonomy" id="2506603"/>
    <lineage>
        <taxon>Viruses</taxon>
        <taxon>Varidnaviria</taxon>
        <taxon>Bamfordvirae</taxon>
        <taxon>Nucleocytoviricota</taxon>
        <taxon>Megaviricetes</taxon>
        <taxon>Pimascovirales</taxon>
        <taxon>Pimascovirales incertae sedis</taxon>
        <taxon>Marseilleviridae</taxon>
    </lineage>
</organism>
<evidence type="ECO:0000313" key="1">
    <source>
        <dbReference type="EMBL" id="QBK86347.1"/>
    </source>
</evidence>
<dbReference type="EMBL" id="MK500334">
    <property type="protein sequence ID" value="QBK86347.1"/>
    <property type="molecule type" value="Genomic_DNA"/>
</dbReference>
<sequence length="46" mass="5431">MEFFDTIQKAQKIIAKQEYEIGDVFIYCEKLNVPHMIGIDNENIIK</sequence>
<name>A0A481YTT8_9VIRU</name>